<dbReference type="EMBL" id="GBXM01077968">
    <property type="protein sequence ID" value="JAH30609.1"/>
    <property type="molecule type" value="Transcribed_RNA"/>
</dbReference>
<accession>A0A0E9RND4</accession>
<sequence length="36" mass="3779">MQTQQSLHPPLPKTCTSCHFVAGSTVLSTANPLGLL</sequence>
<proteinExistence type="predicted"/>
<reference evidence="1" key="1">
    <citation type="submission" date="2014-11" db="EMBL/GenBank/DDBJ databases">
        <authorList>
            <person name="Amaro Gonzalez C."/>
        </authorList>
    </citation>
    <scope>NUCLEOTIDE SEQUENCE</scope>
</reference>
<organism evidence="1">
    <name type="scientific">Anguilla anguilla</name>
    <name type="common">European freshwater eel</name>
    <name type="synonym">Muraena anguilla</name>
    <dbReference type="NCBI Taxonomy" id="7936"/>
    <lineage>
        <taxon>Eukaryota</taxon>
        <taxon>Metazoa</taxon>
        <taxon>Chordata</taxon>
        <taxon>Craniata</taxon>
        <taxon>Vertebrata</taxon>
        <taxon>Euteleostomi</taxon>
        <taxon>Actinopterygii</taxon>
        <taxon>Neopterygii</taxon>
        <taxon>Teleostei</taxon>
        <taxon>Anguilliformes</taxon>
        <taxon>Anguillidae</taxon>
        <taxon>Anguilla</taxon>
    </lineage>
</organism>
<protein>
    <submittedName>
        <fullName evidence="1">Uncharacterized protein</fullName>
    </submittedName>
</protein>
<name>A0A0E9RND4_ANGAN</name>
<dbReference type="AlphaFoldDB" id="A0A0E9RND4"/>
<evidence type="ECO:0000313" key="1">
    <source>
        <dbReference type="EMBL" id="JAH30609.1"/>
    </source>
</evidence>
<reference evidence="1" key="2">
    <citation type="journal article" date="2015" name="Fish Shellfish Immunol.">
        <title>Early steps in the European eel (Anguilla anguilla)-Vibrio vulnificus interaction in the gills: Role of the RtxA13 toxin.</title>
        <authorList>
            <person name="Callol A."/>
            <person name="Pajuelo D."/>
            <person name="Ebbesson L."/>
            <person name="Teles M."/>
            <person name="MacKenzie S."/>
            <person name="Amaro C."/>
        </authorList>
    </citation>
    <scope>NUCLEOTIDE SEQUENCE</scope>
</reference>